<dbReference type="EMBL" id="JACOFU010000005">
    <property type="protein sequence ID" value="MBC3832333.1"/>
    <property type="molecule type" value="Genomic_DNA"/>
</dbReference>
<protein>
    <submittedName>
        <fullName evidence="6">MerR family transcriptional regulator</fullName>
    </submittedName>
</protein>
<dbReference type="PROSITE" id="PS00552">
    <property type="entry name" value="HTH_MERR_1"/>
    <property type="match status" value="1"/>
</dbReference>
<dbReference type="PANTHER" id="PTHR30204:SF69">
    <property type="entry name" value="MERR-FAMILY TRANSCRIPTIONAL REGULATOR"/>
    <property type="match status" value="1"/>
</dbReference>
<keyword evidence="3" id="KW-0238">DNA-binding</keyword>
<evidence type="ECO:0000256" key="3">
    <source>
        <dbReference type="ARBA" id="ARBA00023125"/>
    </source>
</evidence>
<dbReference type="SUPFAM" id="SSF46955">
    <property type="entry name" value="Putative DNA-binding domain"/>
    <property type="match status" value="1"/>
</dbReference>
<evidence type="ECO:0000313" key="6">
    <source>
        <dbReference type="EMBL" id="MBC3832333.1"/>
    </source>
</evidence>
<dbReference type="SMART" id="SM00422">
    <property type="entry name" value="HTH_MERR"/>
    <property type="match status" value="1"/>
</dbReference>
<keyword evidence="2" id="KW-0805">Transcription regulation</keyword>
<keyword evidence="1" id="KW-0678">Repressor</keyword>
<reference evidence="6 7" key="1">
    <citation type="submission" date="2020-08" db="EMBL/GenBank/DDBJ databases">
        <title>Novel species isolated from subtropical streams in China.</title>
        <authorList>
            <person name="Lu H."/>
        </authorList>
    </citation>
    <scope>NUCLEOTIDE SEQUENCE [LARGE SCALE GENOMIC DNA]</scope>
    <source>
        <strain evidence="6 7">KCTC 52442</strain>
    </source>
</reference>
<dbReference type="InterPro" id="IPR000551">
    <property type="entry name" value="MerR-type_HTH_dom"/>
</dbReference>
<keyword evidence="4" id="KW-0804">Transcription</keyword>
<dbReference type="Pfam" id="PF13411">
    <property type="entry name" value="MerR_1"/>
    <property type="match status" value="1"/>
</dbReference>
<dbReference type="Proteomes" id="UP000643610">
    <property type="component" value="Unassembled WGS sequence"/>
</dbReference>
<dbReference type="Gene3D" id="1.10.1660.10">
    <property type="match status" value="1"/>
</dbReference>
<evidence type="ECO:0000256" key="4">
    <source>
        <dbReference type="ARBA" id="ARBA00023163"/>
    </source>
</evidence>
<name>A0ABR6XS74_9BURK</name>
<organism evidence="6 7">
    <name type="scientific">Undibacterium amnicola</name>
    <dbReference type="NCBI Taxonomy" id="1834038"/>
    <lineage>
        <taxon>Bacteria</taxon>
        <taxon>Pseudomonadati</taxon>
        <taxon>Pseudomonadota</taxon>
        <taxon>Betaproteobacteria</taxon>
        <taxon>Burkholderiales</taxon>
        <taxon>Oxalobacteraceae</taxon>
        <taxon>Undibacterium</taxon>
    </lineage>
</organism>
<keyword evidence="7" id="KW-1185">Reference proteome</keyword>
<dbReference type="PROSITE" id="PS50937">
    <property type="entry name" value="HTH_MERR_2"/>
    <property type="match status" value="1"/>
</dbReference>
<dbReference type="PRINTS" id="PR00040">
    <property type="entry name" value="HTHMERR"/>
</dbReference>
<dbReference type="InterPro" id="IPR009061">
    <property type="entry name" value="DNA-bd_dom_put_sf"/>
</dbReference>
<evidence type="ECO:0000313" key="7">
    <source>
        <dbReference type="Proteomes" id="UP000643610"/>
    </source>
</evidence>
<evidence type="ECO:0000256" key="2">
    <source>
        <dbReference type="ARBA" id="ARBA00023015"/>
    </source>
</evidence>
<comment type="caution">
    <text evidence="6">The sequence shown here is derived from an EMBL/GenBank/DDBJ whole genome shotgun (WGS) entry which is preliminary data.</text>
</comment>
<gene>
    <name evidence="6" type="ORF">H8K33_12485</name>
</gene>
<feature type="domain" description="HTH merR-type" evidence="5">
    <location>
        <begin position="1"/>
        <end position="68"/>
    </location>
</feature>
<sequence length="122" mass="14129">MLIGALAEATGCSPKAIRLYEELGLLGIVKRQGKYRIYTERDLERVKLIRQSQQLGFRLAELKPILKPTHKPISDSEPDWLGMAKQIHHKRTLLQEQMRALQIQDQELIQIETEILECLARQ</sequence>
<evidence type="ECO:0000259" key="5">
    <source>
        <dbReference type="PROSITE" id="PS50937"/>
    </source>
</evidence>
<proteinExistence type="predicted"/>
<evidence type="ECO:0000256" key="1">
    <source>
        <dbReference type="ARBA" id="ARBA00022491"/>
    </source>
</evidence>
<dbReference type="InterPro" id="IPR047057">
    <property type="entry name" value="MerR_fam"/>
</dbReference>
<dbReference type="PANTHER" id="PTHR30204">
    <property type="entry name" value="REDOX-CYCLING DRUG-SENSING TRANSCRIPTIONAL ACTIVATOR SOXR"/>
    <property type="match status" value="1"/>
</dbReference>
<accession>A0ABR6XS74</accession>